<reference evidence="2 3" key="1">
    <citation type="journal article" date="2007" name="Virology">
        <title>Sequence and annotation of the 314-kb MT325 and the 321-kb FR483 viruses that infect Chlorella Pbi.</title>
        <authorList>
            <person name="Fitzgerald L.A."/>
            <person name="Graves M.V."/>
            <person name="Li X."/>
            <person name="Feldblyum T."/>
            <person name="Hartigan J."/>
            <person name="Van Etten J.L."/>
        </authorList>
    </citation>
    <scope>NUCLEOTIDE SEQUENCE [LARGE SCALE GENOMIC DNA]</scope>
    <source>
        <strain evidence="2 3">FR483</strain>
    </source>
</reference>
<gene>
    <name evidence="2" type="primary">N613L</name>
    <name evidence="2" type="ORF">FR483_N613L</name>
</gene>
<feature type="transmembrane region" description="Helical" evidence="1">
    <location>
        <begin position="12"/>
        <end position="32"/>
    </location>
</feature>
<dbReference type="GeneID" id="5364522"/>
<evidence type="ECO:0000313" key="3">
    <source>
        <dbReference type="Proteomes" id="UP000204095"/>
    </source>
</evidence>
<organismHost>
    <name type="scientific">Paramecium bursaria</name>
    <dbReference type="NCBI Taxonomy" id="74790"/>
</organismHost>
<keyword evidence="1" id="KW-0472">Membrane</keyword>
<dbReference type="RefSeq" id="YP_001426245.1">
    <property type="nucleotide sequence ID" value="NC_008603.1"/>
</dbReference>
<keyword evidence="1" id="KW-0812">Transmembrane</keyword>
<evidence type="ECO:0000256" key="1">
    <source>
        <dbReference type="SAM" id="Phobius"/>
    </source>
</evidence>
<sequence>MFFSTASLNVENSDTCSTLFSFFVLYFLVSYLRRMSSLSALSGYRGRGVLLYINLQLIYLFKLFRKKEFNKKFSLLTSMDAIKFYSRFLFKKITHSSGIKVDQILVFDESLTPISYCENAPKFLTIDQLREKLRIPEYRIEIRYSIHGKKFRAVIRNGDNVNFPIRKELGMFPRVRINKAYVLTVDGIKIDVTKRVLKYAGQNMDFNQHAGALIFTADMFPFHDTDEYKSLIIETSNGDYEYTMHDLLILYNTRVYTR</sequence>
<dbReference type="EMBL" id="DQ890022">
    <property type="protein sequence ID" value="ABT15898.1"/>
    <property type="molecule type" value="Genomic_DNA"/>
</dbReference>
<dbReference type="OrthoDB" id="16516at10239"/>
<proteinExistence type="predicted"/>
<dbReference type="KEGG" id="vg:5364522"/>
<organism evidence="2 3">
    <name type="scientific">Paramecium bursaria Chlorella virus FR483</name>
    <name type="common">PBCV-FR483</name>
    <dbReference type="NCBI Taxonomy" id="399781"/>
    <lineage>
        <taxon>Viruses</taxon>
        <taxon>Varidnaviria</taxon>
        <taxon>Bamfordvirae</taxon>
        <taxon>Nucleocytoviricota</taxon>
        <taxon>Megaviricetes</taxon>
        <taxon>Algavirales</taxon>
        <taxon>Phycodnaviridae</taxon>
        <taxon>Chlorovirus</taxon>
        <taxon>Chlorovirus conductrix</taxon>
        <taxon>Paramecium bursaria Chlorella virus A1</taxon>
    </lineage>
</organism>
<evidence type="ECO:0000313" key="2">
    <source>
        <dbReference type="EMBL" id="ABT15898.1"/>
    </source>
</evidence>
<feature type="transmembrane region" description="Helical" evidence="1">
    <location>
        <begin position="44"/>
        <end position="64"/>
    </location>
</feature>
<keyword evidence="1" id="KW-1133">Transmembrane helix</keyword>
<protein>
    <submittedName>
        <fullName evidence="2">Uncharacterized protein N613L</fullName>
    </submittedName>
</protein>
<dbReference type="Proteomes" id="UP000204095">
    <property type="component" value="Segment"/>
</dbReference>
<name>A7J7W7_PBCVF</name>
<accession>A7J7W7</accession>